<feature type="region of interest" description="Disordered" evidence="1">
    <location>
        <begin position="400"/>
        <end position="422"/>
    </location>
</feature>
<feature type="compositionally biased region" description="Polar residues" evidence="1">
    <location>
        <begin position="403"/>
        <end position="422"/>
    </location>
</feature>
<gene>
    <name evidence="2" type="ORF">LITE_LOCUS34796</name>
</gene>
<proteinExistence type="predicted"/>
<dbReference type="PANTHER" id="PTHR34659:SF5">
    <property type="match status" value="1"/>
</dbReference>
<evidence type="ECO:0000256" key="1">
    <source>
        <dbReference type="SAM" id="MobiDB-lite"/>
    </source>
</evidence>
<name>A0AAV0NR39_9ROSI</name>
<protein>
    <submittedName>
        <fullName evidence="2">Uncharacterized protein</fullName>
    </submittedName>
</protein>
<dbReference type="GO" id="GO:0006950">
    <property type="term" value="P:response to stress"/>
    <property type="evidence" value="ECO:0007669"/>
    <property type="project" value="TreeGrafter"/>
</dbReference>
<sequence length="571" mass="61823">MDLKGITWVGDVYEKFETMCLEVEETMYEDTVNYVENQVQTVGASMKKFYAEVMQDLLPPGSEDPAKGTTSGRSEELYTDLGIYLKPKVTMKNNFIKFHDKGQLSEPLIKQTFARWNKEAQERAAAKAEAPPAAAAVVVVEAAEVVTARQWEALLSSTGDGGSVRRPAQGEERRPSRRDEGASRRTDRWSAEKETTMAGGVSSKMKRKEEVGGGWGSLLAYPSSLDLGQGAQQEQLGQANGPAPSPAANVLLGPKGVAGLLEKEDRTVKNGLKSFGPFVKGSCCGLGHKLASEVMVVGPKLGRSSRPESICQDDMSGFASPVTKSFSRKHSTISHEASFDQLATLASSGSGHISGHDPVEKSNTEVVEPKAAVPVLSAGYMFSDRANALESGNCERLDARLPSSDNPLAESNGTYVSEGESSTNTTALSRKFAYTEDYTSNSGRPSDWDINMIVDDGSTYQQDPGIYGQTDQSNLEQSSIDQEMESNQQVDLALLEETCVVVSEDEFDFVSHPKGKGYPYKKRLKHVLRSLRKQQQEKLAELKSVARGSASGATSVGAAKSQALEAEWELI</sequence>
<dbReference type="AlphaFoldDB" id="A0AAV0NR39"/>
<reference evidence="2" key="1">
    <citation type="submission" date="2022-08" db="EMBL/GenBank/DDBJ databases">
        <authorList>
            <person name="Gutierrez-Valencia J."/>
        </authorList>
    </citation>
    <scope>NUCLEOTIDE SEQUENCE</scope>
</reference>
<dbReference type="Proteomes" id="UP001154282">
    <property type="component" value="Unassembled WGS sequence"/>
</dbReference>
<dbReference type="PANTHER" id="PTHR34659">
    <property type="entry name" value="BNAA05G11610D PROTEIN"/>
    <property type="match status" value="1"/>
</dbReference>
<keyword evidence="3" id="KW-1185">Reference proteome</keyword>
<evidence type="ECO:0000313" key="3">
    <source>
        <dbReference type="Proteomes" id="UP001154282"/>
    </source>
</evidence>
<evidence type="ECO:0000313" key="2">
    <source>
        <dbReference type="EMBL" id="CAI0461118.1"/>
    </source>
</evidence>
<feature type="compositionally biased region" description="Basic and acidic residues" evidence="1">
    <location>
        <begin position="168"/>
        <end position="195"/>
    </location>
</feature>
<comment type="caution">
    <text evidence="2">The sequence shown here is derived from an EMBL/GenBank/DDBJ whole genome shotgun (WGS) entry which is preliminary data.</text>
</comment>
<organism evidence="2 3">
    <name type="scientific">Linum tenue</name>
    <dbReference type="NCBI Taxonomy" id="586396"/>
    <lineage>
        <taxon>Eukaryota</taxon>
        <taxon>Viridiplantae</taxon>
        <taxon>Streptophyta</taxon>
        <taxon>Embryophyta</taxon>
        <taxon>Tracheophyta</taxon>
        <taxon>Spermatophyta</taxon>
        <taxon>Magnoliopsida</taxon>
        <taxon>eudicotyledons</taxon>
        <taxon>Gunneridae</taxon>
        <taxon>Pentapetalae</taxon>
        <taxon>rosids</taxon>
        <taxon>fabids</taxon>
        <taxon>Malpighiales</taxon>
        <taxon>Linaceae</taxon>
        <taxon>Linum</taxon>
    </lineage>
</organism>
<feature type="region of interest" description="Disordered" evidence="1">
    <location>
        <begin position="157"/>
        <end position="209"/>
    </location>
</feature>
<dbReference type="GO" id="GO:0005776">
    <property type="term" value="C:autophagosome"/>
    <property type="evidence" value="ECO:0007669"/>
    <property type="project" value="TreeGrafter"/>
</dbReference>
<dbReference type="InterPro" id="IPR053273">
    <property type="entry name" value="CST_Regulator"/>
</dbReference>
<dbReference type="GO" id="GO:0061908">
    <property type="term" value="C:phagophore"/>
    <property type="evidence" value="ECO:0007669"/>
    <property type="project" value="TreeGrafter"/>
</dbReference>
<accession>A0AAV0NR39</accession>
<dbReference type="EMBL" id="CAMGYJ010000008">
    <property type="protein sequence ID" value="CAI0461118.1"/>
    <property type="molecule type" value="Genomic_DNA"/>
</dbReference>